<accession>A0A0R1KC23</accession>
<keyword evidence="3" id="KW-1003">Cell membrane</keyword>
<dbReference type="PIRSF" id="PIRSF006060">
    <property type="entry name" value="AA_transporter"/>
    <property type="match status" value="1"/>
</dbReference>
<name>A0A0R1KC23_9LACO</name>
<feature type="transmembrane region" description="Helical" evidence="8">
    <location>
        <begin position="407"/>
        <end position="424"/>
    </location>
</feature>
<feature type="transmembrane region" description="Helical" evidence="8">
    <location>
        <begin position="222"/>
        <end position="241"/>
    </location>
</feature>
<dbReference type="FunFam" id="1.20.1740.10:FF:000001">
    <property type="entry name" value="Amino acid permease"/>
    <property type="match status" value="1"/>
</dbReference>
<protein>
    <submittedName>
        <fullName evidence="10">APC family amino acid-polyamine-organocation transporter</fullName>
    </submittedName>
</protein>
<organism evidence="10 11">
    <name type="scientific">Companilactobacillus nodensis DSM 19682 = JCM 14932 = NBRC 107160</name>
    <dbReference type="NCBI Taxonomy" id="1423775"/>
    <lineage>
        <taxon>Bacteria</taxon>
        <taxon>Bacillati</taxon>
        <taxon>Bacillota</taxon>
        <taxon>Bacilli</taxon>
        <taxon>Lactobacillales</taxon>
        <taxon>Lactobacillaceae</taxon>
        <taxon>Companilactobacillus</taxon>
    </lineage>
</organism>
<keyword evidence="2" id="KW-0813">Transport</keyword>
<dbReference type="AlphaFoldDB" id="A0A0R1KC23"/>
<reference evidence="10 11" key="1">
    <citation type="journal article" date="2015" name="Genome Announc.">
        <title>Expanding the biotechnology potential of lactobacilli through comparative genomics of 213 strains and associated genera.</title>
        <authorList>
            <person name="Sun Z."/>
            <person name="Harris H.M."/>
            <person name="McCann A."/>
            <person name="Guo C."/>
            <person name="Argimon S."/>
            <person name="Zhang W."/>
            <person name="Yang X."/>
            <person name="Jeffery I.B."/>
            <person name="Cooney J.C."/>
            <person name="Kagawa T.F."/>
            <person name="Liu W."/>
            <person name="Song Y."/>
            <person name="Salvetti E."/>
            <person name="Wrobel A."/>
            <person name="Rasinkangas P."/>
            <person name="Parkhill J."/>
            <person name="Rea M.C."/>
            <person name="O'Sullivan O."/>
            <person name="Ritari J."/>
            <person name="Douillard F.P."/>
            <person name="Paul Ross R."/>
            <person name="Yang R."/>
            <person name="Briner A.E."/>
            <person name="Felis G.E."/>
            <person name="de Vos W.M."/>
            <person name="Barrangou R."/>
            <person name="Klaenhammer T.R."/>
            <person name="Caufield P.W."/>
            <person name="Cui Y."/>
            <person name="Zhang H."/>
            <person name="O'Toole P.W."/>
        </authorList>
    </citation>
    <scope>NUCLEOTIDE SEQUENCE [LARGE SCALE GENOMIC DNA]</scope>
    <source>
        <strain evidence="10 11">DSM 19682</strain>
    </source>
</reference>
<keyword evidence="7 8" id="KW-0472">Membrane</keyword>
<keyword evidence="5" id="KW-0029">Amino-acid transport</keyword>
<evidence type="ECO:0000313" key="10">
    <source>
        <dbReference type="EMBL" id="KRK80856.1"/>
    </source>
</evidence>
<dbReference type="Gene3D" id="1.20.1740.10">
    <property type="entry name" value="Amino acid/polyamine transporter I"/>
    <property type="match status" value="1"/>
</dbReference>
<keyword evidence="11" id="KW-1185">Reference proteome</keyword>
<dbReference type="Pfam" id="PF00324">
    <property type="entry name" value="AA_permease"/>
    <property type="match status" value="1"/>
</dbReference>
<dbReference type="eggNOG" id="COG1113">
    <property type="taxonomic scope" value="Bacteria"/>
</dbReference>
<evidence type="ECO:0000256" key="5">
    <source>
        <dbReference type="ARBA" id="ARBA00022970"/>
    </source>
</evidence>
<keyword evidence="6 8" id="KW-1133">Transmembrane helix</keyword>
<feature type="transmembrane region" description="Helical" evidence="8">
    <location>
        <begin position="340"/>
        <end position="360"/>
    </location>
</feature>
<feature type="transmembrane region" description="Helical" evidence="8">
    <location>
        <begin position="29"/>
        <end position="50"/>
    </location>
</feature>
<feature type="transmembrane region" description="Helical" evidence="8">
    <location>
        <begin position="76"/>
        <end position="101"/>
    </location>
</feature>
<dbReference type="PANTHER" id="PTHR43495:SF2">
    <property type="entry name" value="D-SERINE_D-ALANINE_GLYCINE TRANSPORTER"/>
    <property type="match status" value="1"/>
</dbReference>
<feature type="transmembrane region" description="Helical" evidence="8">
    <location>
        <begin position="107"/>
        <end position="128"/>
    </location>
</feature>
<feature type="transmembrane region" description="Helical" evidence="8">
    <location>
        <begin position="380"/>
        <end position="401"/>
    </location>
</feature>
<sequence>MIAIGGAIGTGLFLGSGSAIHEAGPSIILAYMIAGFFCFFMMRAIGELLLSDTTKHSFLDFIRIYLGDRFEFVTGWAYWLCWITVAMADLTASGIYIRYWFPGVPQWLSALVILLVLFSMNFVNVKLFGEMETGFSMIKIIAIIALVAVGCGMAIYGAPVQGGQATFSNLVNQGGFFPTGFKGFLMSFQMVIFAFVGIEMVGLTAGEAADPEINLPKAINSLPIRIGLFYVGSMIAIMSVYPWDKISTSSSPFVQVFSGIGINGAAGILNFVVLTASLSATNSCLFSTSRTLYSLSLKGNAPRKFKLIGRNGVPVWALIFSTAALLVIVALNFFMPSSVFSLISTVSTINFIIVWMILIWTHLRFRKQNPNGIKIFKMPLYPFSNYISLIFFLAILILLLYVKTTRIPMMVTVVFWIVMLSIYHKGKNRDAEIS</sequence>
<evidence type="ECO:0000256" key="6">
    <source>
        <dbReference type="ARBA" id="ARBA00022989"/>
    </source>
</evidence>
<evidence type="ECO:0000256" key="8">
    <source>
        <dbReference type="SAM" id="Phobius"/>
    </source>
</evidence>
<evidence type="ECO:0000256" key="1">
    <source>
        <dbReference type="ARBA" id="ARBA00004651"/>
    </source>
</evidence>
<feature type="transmembrane region" description="Helical" evidence="8">
    <location>
        <begin position="313"/>
        <end position="334"/>
    </location>
</feature>
<evidence type="ECO:0000259" key="9">
    <source>
        <dbReference type="Pfam" id="PF00324"/>
    </source>
</evidence>
<dbReference type="GO" id="GO:0055085">
    <property type="term" value="P:transmembrane transport"/>
    <property type="evidence" value="ECO:0007669"/>
    <property type="project" value="InterPro"/>
</dbReference>
<dbReference type="InterPro" id="IPR004841">
    <property type="entry name" value="AA-permease/SLC12A_dom"/>
</dbReference>
<comment type="caution">
    <text evidence="10">The sequence shown here is derived from an EMBL/GenBank/DDBJ whole genome shotgun (WGS) entry which is preliminary data.</text>
</comment>
<proteinExistence type="predicted"/>
<dbReference type="GO" id="GO:0006865">
    <property type="term" value="P:amino acid transport"/>
    <property type="evidence" value="ECO:0007669"/>
    <property type="project" value="UniProtKB-KW"/>
</dbReference>
<dbReference type="PANTHER" id="PTHR43495">
    <property type="entry name" value="GABA PERMEASE"/>
    <property type="match status" value="1"/>
</dbReference>
<dbReference type="GO" id="GO:0005886">
    <property type="term" value="C:plasma membrane"/>
    <property type="evidence" value="ECO:0007669"/>
    <property type="project" value="UniProtKB-SubCell"/>
</dbReference>
<evidence type="ECO:0000256" key="4">
    <source>
        <dbReference type="ARBA" id="ARBA00022692"/>
    </source>
</evidence>
<evidence type="ECO:0000256" key="7">
    <source>
        <dbReference type="ARBA" id="ARBA00023136"/>
    </source>
</evidence>
<feature type="transmembrane region" description="Helical" evidence="8">
    <location>
        <begin position="253"/>
        <end position="280"/>
    </location>
</feature>
<dbReference type="Proteomes" id="UP000051248">
    <property type="component" value="Unassembled WGS sequence"/>
</dbReference>
<keyword evidence="4 8" id="KW-0812">Transmembrane</keyword>
<dbReference type="PATRIC" id="fig|1423775.4.peg.1018"/>
<feature type="domain" description="Amino acid permease/ SLC12A" evidence="9">
    <location>
        <begin position="1"/>
        <end position="423"/>
    </location>
</feature>
<evidence type="ECO:0000313" key="11">
    <source>
        <dbReference type="Proteomes" id="UP000051248"/>
    </source>
</evidence>
<feature type="transmembrane region" description="Helical" evidence="8">
    <location>
        <begin position="179"/>
        <end position="201"/>
    </location>
</feature>
<evidence type="ECO:0000256" key="2">
    <source>
        <dbReference type="ARBA" id="ARBA00022448"/>
    </source>
</evidence>
<comment type="subcellular location">
    <subcellularLocation>
        <location evidence="1">Cell membrane</location>
        <topology evidence="1">Multi-pass membrane protein</topology>
    </subcellularLocation>
</comment>
<feature type="transmembrane region" description="Helical" evidence="8">
    <location>
        <begin position="140"/>
        <end position="159"/>
    </location>
</feature>
<dbReference type="EMBL" id="AZDZ01000002">
    <property type="protein sequence ID" value="KRK80856.1"/>
    <property type="molecule type" value="Genomic_DNA"/>
</dbReference>
<evidence type="ECO:0000256" key="3">
    <source>
        <dbReference type="ARBA" id="ARBA00022475"/>
    </source>
</evidence>
<gene>
    <name evidence="10" type="ORF">FD03_GL000990</name>
</gene>